<dbReference type="PROSITE" id="PS51462">
    <property type="entry name" value="NUDIX"/>
    <property type="match status" value="1"/>
</dbReference>
<accession>A0A6A6HEK0</accession>
<dbReference type="GO" id="GO:0034432">
    <property type="term" value="F:bis(5'-adenosyl)-pentaphosphatase activity"/>
    <property type="evidence" value="ECO:0007669"/>
    <property type="project" value="TreeGrafter"/>
</dbReference>
<dbReference type="Proteomes" id="UP000800092">
    <property type="component" value="Unassembled WGS sequence"/>
</dbReference>
<protein>
    <submittedName>
        <fullName evidence="6">Nudix/MutT family protein-like protein</fullName>
    </submittedName>
</protein>
<dbReference type="GO" id="GO:1901911">
    <property type="term" value="P:adenosine 5'-(hexahydrogen pentaphosphate) catabolic process"/>
    <property type="evidence" value="ECO:0007669"/>
    <property type="project" value="TreeGrafter"/>
</dbReference>
<dbReference type="SUPFAM" id="SSF55811">
    <property type="entry name" value="Nudix"/>
    <property type="match status" value="1"/>
</dbReference>
<sequence>MAQSRSMVAREGRTNQRYSANGERLVTGIVPLSSDKYYVLLIGSSRRGGWVLPKGGWELDEATAQEAAVREAWEEGGLICRVTYDLGMIPETRPPQQVTAEAPRAAYHFFEATVEKLEERWPEMHRSRQWMSFAQAEVALADRPELLDALRRSTMRR</sequence>
<dbReference type="GO" id="GO:0000298">
    <property type="term" value="F:endopolyphosphatase activity"/>
    <property type="evidence" value="ECO:0007669"/>
    <property type="project" value="TreeGrafter"/>
</dbReference>
<evidence type="ECO:0000259" key="5">
    <source>
        <dbReference type="PROSITE" id="PS51462"/>
    </source>
</evidence>
<dbReference type="GO" id="GO:0034431">
    <property type="term" value="F:bis(5'-adenosyl)-hexaphosphatase activity"/>
    <property type="evidence" value="ECO:0007669"/>
    <property type="project" value="TreeGrafter"/>
</dbReference>
<dbReference type="PANTHER" id="PTHR12629">
    <property type="entry name" value="DIPHOSPHOINOSITOL POLYPHOSPHATE PHOSPHOHYDROLASE"/>
    <property type="match status" value="1"/>
</dbReference>
<dbReference type="GO" id="GO:0008486">
    <property type="term" value="F:diphosphoinositol-polyphosphate diphosphatase activity"/>
    <property type="evidence" value="ECO:0007669"/>
    <property type="project" value="TreeGrafter"/>
</dbReference>
<dbReference type="Pfam" id="PF00293">
    <property type="entry name" value="NUDIX"/>
    <property type="match status" value="1"/>
</dbReference>
<evidence type="ECO:0000313" key="6">
    <source>
        <dbReference type="EMBL" id="KAF2236564.1"/>
    </source>
</evidence>
<dbReference type="OrthoDB" id="2011998at2759"/>
<dbReference type="AlphaFoldDB" id="A0A6A6HEK0"/>
<dbReference type="InterPro" id="IPR015797">
    <property type="entry name" value="NUDIX_hydrolase-like_dom_sf"/>
</dbReference>
<dbReference type="CDD" id="cd04666">
    <property type="entry name" value="NUDIX_DIPP2_like_Nudt4"/>
    <property type="match status" value="1"/>
</dbReference>
<dbReference type="EMBL" id="ML991784">
    <property type="protein sequence ID" value="KAF2236564.1"/>
    <property type="molecule type" value="Genomic_DNA"/>
</dbReference>
<dbReference type="GO" id="GO:1901907">
    <property type="term" value="P:diadenosine pentaphosphate catabolic process"/>
    <property type="evidence" value="ECO:0007669"/>
    <property type="project" value="TreeGrafter"/>
</dbReference>
<dbReference type="GO" id="GO:0005737">
    <property type="term" value="C:cytoplasm"/>
    <property type="evidence" value="ECO:0007669"/>
    <property type="project" value="TreeGrafter"/>
</dbReference>
<dbReference type="GO" id="GO:0071543">
    <property type="term" value="P:diphosphoinositol polyphosphate metabolic process"/>
    <property type="evidence" value="ECO:0007669"/>
    <property type="project" value="TreeGrafter"/>
</dbReference>
<dbReference type="GO" id="GO:0046872">
    <property type="term" value="F:metal ion binding"/>
    <property type="evidence" value="ECO:0007669"/>
    <property type="project" value="UniProtKB-KW"/>
</dbReference>
<proteinExistence type="predicted"/>
<evidence type="ECO:0000256" key="1">
    <source>
        <dbReference type="ARBA" id="ARBA00001946"/>
    </source>
</evidence>
<keyword evidence="4" id="KW-0460">Magnesium</keyword>
<gene>
    <name evidence="6" type="ORF">EV356DRAFT_62197</name>
</gene>
<evidence type="ECO:0000256" key="3">
    <source>
        <dbReference type="ARBA" id="ARBA00022801"/>
    </source>
</evidence>
<feature type="domain" description="Nudix hydrolase" evidence="5">
    <location>
        <begin position="22"/>
        <end position="154"/>
    </location>
</feature>
<dbReference type="InterPro" id="IPR047198">
    <property type="entry name" value="DDP-like_NUDIX"/>
</dbReference>
<evidence type="ECO:0000256" key="2">
    <source>
        <dbReference type="ARBA" id="ARBA00022723"/>
    </source>
</evidence>
<dbReference type="InterPro" id="IPR000086">
    <property type="entry name" value="NUDIX_hydrolase_dom"/>
</dbReference>
<name>A0A6A6HEK0_VIRVR</name>
<evidence type="ECO:0000313" key="7">
    <source>
        <dbReference type="Proteomes" id="UP000800092"/>
    </source>
</evidence>
<dbReference type="GO" id="GO:0005634">
    <property type="term" value="C:nucleus"/>
    <property type="evidence" value="ECO:0007669"/>
    <property type="project" value="TreeGrafter"/>
</dbReference>
<comment type="cofactor">
    <cofactor evidence="1">
        <name>Mg(2+)</name>
        <dbReference type="ChEBI" id="CHEBI:18420"/>
    </cofactor>
</comment>
<dbReference type="PANTHER" id="PTHR12629:SF0">
    <property type="entry name" value="DIPHOSPHOINOSITOL-POLYPHOSPHATE DIPHOSPHATASE"/>
    <property type="match status" value="1"/>
</dbReference>
<organism evidence="6 7">
    <name type="scientific">Viridothelium virens</name>
    <name type="common">Speckled blister lichen</name>
    <name type="synonym">Trypethelium virens</name>
    <dbReference type="NCBI Taxonomy" id="1048519"/>
    <lineage>
        <taxon>Eukaryota</taxon>
        <taxon>Fungi</taxon>
        <taxon>Dikarya</taxon>
        <taxon>Ascomycota</taxon>
        <taxon>Pezizomycotina</taxon>
        <taxon>Dothideomycetes</taxon>
        <taxon>Dothideomycetes incertae sedis</taxon>
        <taxon>Trypetheliales</taxon>
        <taxon>Trypetheliaceae</taxon>
        <taxon>Viridothelium</taxon>
    </lineage>
</organism>
<keyword evidence="2" id="KW-0479">Metal-binding</keyword>
<evidence type="ECO:0000256" key="4">
    <source>
        <dbReference type="ARBA" id="ARBA00022842"/>
    </source>
</evidence>
<reference evidence="6" key="1">
    <citation type="journal article" date="2020" name="Stud. Mycol.">
        <title>101 Dothideomycetes genomes: a test case for predicting lifestyles and emergence of pathogens.</title>
        <authorList>
            <person name="Haridas S."/>
            <person name="Albert R."/>
            <person name="Binder M."/>
            <person name="Bloem J."/>
            <person name="Labutti K."/>
            <person name="Salamov A."/>
            <person name="Andreopoulos B."/>
            <person name="Baker S."/>
            <person name="Barry K."/>
            <person name="Bills G."/>
            <person name="Bluhm B."/>
            <person name="Cannon C."/>
            <person name="Castanera R."/>
            <person name="Culley D."/>
            <person name="Daum C."/>
            <person name="Ezra D."/>
            <person name="Gonzalez J."/>
            <person name="Henrissat B."/>
            <person name="Kuo A."/>
            <person name="Liang C."/>
            <person name="Lipzen A."/>
            <person name="Lutzoni F."/>
            <person name="Magnuson J."/>
            <person name="Mondo S."/>
            <person name="Nolan M."/>
            <person name="Ohm R."/>
            <person name="Pangilinan J."/>
            <person name="Park H.-J."/>
            <person name="Ramirez L."/>
            <person name="Alfaro M."/>
            <person name="Sun H."/>
            <person name="Tritt A."/>
            <person name="Yoshinaga Y."/>
            <person name="Zwiers L.-H."/>
            <person name="Turgeon B."/>
            <person name="Goodwin S."/>
            <person name="Spatafora J."/>
            <person name="Crous P."/>
            <person name="Grigoriev I."/>
        </authorList>
    </citation>
    <scope>NUCLEOTIDE SEQUENCE</scope>
    <source>
        <strain evidence="6">Tuck. ex Michener</strain>
    </source>
</reference>
<keyword evidence="3" id="KW-0378">Hydrolase</keyword>
<dbReference type="Gene3D" id="3.90.79.10">
    <property type="entry name" value="Nucleoside Triphosphate Pyrophosphohydrolase"/>
    <property type="match status" value="1"/>
</dbReference>
<keyword evidence="7" id="KW-1185">Reference proteome</keyword>
<dbReference type="GO" id="GO:1901909">
    <property type="term" value="P:diadenosine hexaphosphate catabolic process"/>
    <property type="evidence" value="ECO:0007669"/>
    <property type="project" value="TreeGrafter"/>
</dbReference>